<dbReference type="EMBL" id="RCHS01000888">
    <property type="protein sequence ID" value="RMX56195.1"/>
    <property type="molecule type" value="Genomic_DNA"/>
</dbReference>
<dbReference type="OrthoDB" id="5980562at2759"/>
<sequence length="69" mass="7895">MLEYFFIRVFSVLIWSNFALVPVQFRSSSGISNALKLTGQMEHCLRRCRISFQVNDADLSGEKFSSTTN</sequence>
<gene>
    <name evidence="2" type="ORF">pdam_00015879</name>
</gene>
<comment type="caution">
    <text evidence="2">The sequence shown here is derived from an EMBL/GenBank/DDBJ whole genome shotgun (WGS) entry which is preliminary data.</text>
</comment>
<organism evidence="2 3">
    <name type="scientific">Pocillopora damicornis</name>
    <name type="common">Cauliflower coral</name>
    <name type="synonym">Millepora damicornis</name>
    <dbReference type="NCBI Taxonomy" id="46731"/>
    <lineage>
        <taxon>Eukaryota</taxon>
        <taxon>Metazoa</taxon>
        <taxon>Cnidaria</taxon>
        <taxon>Anthozoa</taxon>
        <taxon>Hexacorallia</taxon>
        <taxon>Scleractinia</taxon>
        <taxon>Astrocoeniina</taxon>
        <taxon>Pocilloporidae</taxon>
        <taxon>Pocillopora</taxon>
    </lineage>
</organism>
<feature type="chain" id="PRO_5017990586" description="Secreted protein" evidence="1">
    <location>
        <begin position="20"/>
        <end position="69"/>
    </location>
</feature>
<evidence type="ECO:0000313" key="2">
    <source>
        <dbReference type="EMBL" id="RMX56195.1"/>
    </source>
</evidence>
<protein>
    <recommendedName>
        <fullName evidence="4">Secreted protein</fullName>
    </recommendedName>
</protein>
<dbReference type="AlphaFoldDB" id="A0A3M6URB9"/>
<keyword evidence="3" id="KW-1185">Reference proteome</keyword>
<evidence type="ECO:0008006" key="4">
    <source>
        <dbReference type="Google" id="ProtNLM"/>
    </source>
</evidence>
<evidence type="ECO:0000313" key="3">
    <source>
        <dbReference type="Proteomes" id="UP000275408"/>
    </source>
</evidence>
<keyword evidence="1" id="KW-0732">Signal</keyword>
<proteinExistence type="predicted"/>
<reference evidence="2 3" key="1">
    <citation type="journal article" date="2018" name="Sci. Rep.">
        <title>Comparative analysis of the Pocillopora damicornis genome highlights role of immune system in coral evolution.</title>
        <authorList>
            <person name="Cunning R."/>
            <person name="Bay R.A."/>
            <person name="Gillette P."/>
            <person name="Baker A.C."/>
            <person name="Traylor-Knowles N."/>
        </authorList>
    </citation>
    <scope>NUCLEOTIDE SEQUENCE [LARGE SCALE GENOMIC DNA]</scope>
    <source>
        <strain evidence="2">RSMAS</strain>
        <tissue evidence="2">Whole animal</tissue>
    </source>
</reference>
<name>A0A3M6URB9_POCDA</name>
<accession>A0A3M6URB9</accession>
<dbReference type="Proteomes" id="UP000275408">
    <property type="component" value="Unassembled WGS sequence"/>
</dbReference>
<feature type="signal peptide" evidence="1">
    <location>
        <begin position="1"/>
        <end position="19"/>
    </location>
</feature>
<evidence type="ECO:0000256" key="1">
    <source>
        <dbReference type="SAM" id="SignalP"/>
    </source>
</evidence>